<feature type="domain" description="D-alanyl-D-alanine carboxypeptidase-like core" evidence="3">
    <location>
        <begin position="144"/>
        <end position="272"/>
    </location>
</feature>
<keyword evidence="2" id="KW-1133">Transmembrane helix</keyword>
<evidence type="ECO:0000313" key="4">
    <source>
        <dbReference type="EMBL" id="MCE5169725.1"/>
    </source>
</evidence>
<proteinExistence type="predicted"/>
<dbReference type="InterPro" id="IPR052179">
    <property type="entry name" value="DD-CPase-like"/>
</dbReference>
<evidence type="ECO:0000256" key="1">
    <source>
        <dbReference type="SAM" id="MobiDB-lite"/>
    </source>
</evidence>
<organism evidence="4 5">
    <name type="scientific">Paenibacillus profundus</name>
    <dbReference type="NCBI Taxonomy" id="1173085"/>
    <lineage>
        <taxon>Bacteria</taxon>
        <taxon>Bacillati</taxon>
        <taxon>Bacillota</taxon>
        <taxon>Bacilli</taxon>
        <taxon>Bacillales</taxon>
        <taxon>Paenibacillaceae</taxon>
        <taxon>Paenibacillus</taxon>
    </lineage>
</organism>
<protein>
    <submittedName>
        <fullName evidence="4">M15 family metallopeptidase</fullName>
    </submittedName>
</protein>
<dbReference type="PROSITE" id="PS51257">
    <property type="entry name" value="PROKAR_LIPOPROTEIN"/>
    <property type="match status" value="1"/>
</dbReference>
<dbReference type="InterPro" id="IPR009045">
    <property type="entry name" value="Zn_M74/Hedgehog-like"/>
</dbReference>
<keyword evidence="2" id="KW-0472">Membrane</keyword>
<dbReference type="PANTHER" id="PTHR34385:SF1">
    <property type="entry name" value="PEPTIDOGLYCAN L-ALANYL-D-GLUTAMATE ENDOPEPTIDASE CWLK"/>
    <property type="match status" value="1"/>
</dbReference>
<reference evidence="4 5" key="1">
    <citation type="submission" date="2021-11" db="EMBL/GenBank/DDBJ databases">
        <title>Draft genome sequence of Paenibacillus profundus YoMME, a new Gram-positive bacteria with exoelectrogenic properties.</title>
        <authorList>
            <person name="Hubenova Y."/>
            <person name="Hubenova E."/>
            <person name="Manasiev Y."/>
            <person name="Peykov S."/>
            <person name="Mitov M."/>
        </authorList>
    </citation>
    <scope>NUCLEOTIDE SEQUENCE [LARGE SCALE GENOMIC DNA]</scope>
    <source>
        <strain evidence="4 5">YoMME</strain>
    </source>
</reference>
<dbReference type="EMBL" id="JAJNBZ010000006">
    <property type="protein sequence ID" value="MCE5169725.1"/>
    <property type="molecule type" value="Genomic_DNA"/>
</dbReference>
<evidence type="ECO:0000313" key="5">
    <source>
        <dbReference type="Proteomes" id="UP001199916"/>
    </source>
</evidence>
<keyword evidence="2" id="KW-0812">Transmembrane</keyword>
<feature type="compositionally biased region" description="Low complexity" evidence="1">
    <location>
        <begin position="34"/>
        <end position="75"/>
    </location>
</feature>
<sequence length="304" mass="33287">MSNEGYRHLYICCMVVITMIAGCGSIAEAPVPNTSSTGSASLSSTESSTSSAASLSRSPSTLSTASSTESSNALSVKPESGKLLAVASEGPKTKRAADMQPTPISHDGMAILVNKQHALPEEYEPDDLVDPKVRFIFREKSEKRLMRREAARALERMFADAEKDSIFLAGVSAYRSQAAQSWIYRQYVKKHGKEQAMSYSAEPGHSEHKTGLAIDVSGSDGKCAVQDCFAGSAEAEWIARHAPEYGFILRYPKGKEMVTGYQYEPWHLRYVGVERAAEMAERKLTLEEYVYASTTALTENKSEQ</sequence>
<name>A0ABS8YH85_9BACL</name>
<keyword evidence="5" id="KW-1185">Reference proteome</keyword>
<dbReference type="SUPFAM" id="SSF55166">
    <property type="entry name" value="Hedgehog/DD-peptidase"/>
    <property type="match status" value="1"/>
</dbReference>
<feature type="region of interest" description="Disordered" evidence="1">
    <location>
        <begin position="32"/>
        <end position="76"/>
    </location>
</feature>
<evidence type="ECO:0000256" key="2">
    <source>
        <dbReference type="SAM" id="Phobius"/>
    </source>
</evidence>
<dbReference type="Gene3D" id="3.30.1380.10">
    <property type="match status" value="1"/>
</dbReference>
<accession>A0ABS8YH85</accession>
<feature type="transmembrane region" description="Helical" evidence="2">
    <location>
        <begin position="9"/>
        <end position="27"/>
    </location>
</feature>
<dbReference type="InterPro" id="IPR003709">
    <property type="entry name" value="VanY-like_core_dom"/>
</dbReference>
<dbReference type="PANTHER" id="PTHR34385">
    <property type="entry name" value="D-ALANYL-D-ALANINE CARBOXYPEPTIDASE"/>
    <property type="match status" value="1"/>
</dbReference>
<comment type="caution">
    <text evidence="4">The sequence shown here is derived from an EMBL/GenBank/DDBJ whole genome shotgun (WGS) entry which is preliminary data.</text>
</comment>
<dbReference type="CDD" id="cd14852">
    <property type="entry name" value="LD-carboxypeptidase"/>
    <property type="match status" value="1"/>
</dbReference>
<evidence type="ECO:0000259" key="3">
    <source>
        <dbReference type="Pfam" id="PF02557"/>
    </source>
</evidence>
<gene>
    <name evidence="4" type="ORF">LQV63_10405</name>
</gene>
<dbReference type="Proteomes" id="UP001199916">
    <property type="component" value="Unassembled WGS sequence"/>
</dbReference>
<dbReference type="InterPro" id="IPR058193">
    <property type="entry name" value="VanY/YodJ_core_dom"/>
</dbReference>
<dbReference type="Pfam" id="PF02557">
    <property type="entry name" value="VanY"/>
    <property type="match status" value="1"/>
</dbReference>